<evidence type="ECO:0000313" key="2">
    <source>
        <dbReference type="Proteomes" id="UP001196413"/>
    </source>
</evidence>
<name>A0AAD5QPK7_PARTN</name>
<gene>
    <name evidence="1" type="ORF">KIN20_011039</name>
</gene>
<comment type="caution">
    <text evidence="1">The sequence shown here is derived from an EMBL/GenBank/DDBJ whole genome shotgun (WGS) entry which is preliminary data.</text>
</comment>
<evidence type="ECO:0000313" key="1">
    <source>
        <dbReference type="EMBL" id="KAJ1354191.1"/>
    </source>
</evidence>
<proteinExistence type="predicted"/>
<keyword evidence="2" id="KW-1185">Reference proteome</keyword>
<dbReference type="EMBL" id="JAHQIW010001996">
    <property type="protein sequence ID" value="KAJ1354191.1"/>
    <property type="molecule type" value="Genomic_DNA"/>
</dbReference>
<sequence>MIYVESVSMREQILRPIDFPHNGFEIPYPLEGPNEEQDDPSYLPPEMLVLLRTKQQGIDAINSSCRHAENFLENLTVSLPNVLEREASAWSKK</sequence>
<dbReference type="Proteomes" id="UP001196413">
    <property type="component" value="Unassembled WGS sequence"/>
</dbReference>
<organism evidence="1 2">
    <name type="scientific">Parelaphostrongylus tenuis</name>
    <name type="common">Meningeal worm</name>
    <dbReference type="NCBI Taxonomy" id="148309"/>
    <lineage>
        <taxon>Eukaryota</taxon>
        <taxon>Metazoa</taxon>
        <taxon>Ecdysozoa</taxon>
        <taxon>Nematoda</taxon>
        <taxon>Chromadorea</taxon>
        <taxon>Rhabditida</taxon>
        <taxon>Rhabditina</taxon>
        <taxon>Rhabditomorpha</taxon>
        <taxon>Strongyloidea</taxon>
        <taxon>Metastrongylidae</taxon>
        <taxon>Parelaphostrongylus</taxon>
    </lineage>
</organism>
<reference evidence="1" key="1">
    <citation type="submission" date="2021-06" db="EMBL/GenBank/DDBJ databases">
        <title>Parelaphostrongylus tenuis whole genome reference sequence.</title>
        <authorList>
            <person name="Garwood T.J."/>
            <person name="Larsen P.A."/>
            <person name="Fountain-Jones N.M."/>
            <person name="Garbe J.R."/>
            <person name="Macchietto M.G."/>
            <person name="Kania S.A."/>
            <person name="Gerhold R.W."/>
            <person name="Richards J.E."/>
            <person name="Wolf T.M."/>
        </authorList>
    </citation>
    <scope>NUCLEOTIDE SEQUENCE</scope>
    <source>
        <strain evidence="1">MNPRO001-30</strain>
        <tissue evidence="1">Meninges</tissue>
    </source>
</reference>
<dbReference type="AlphaFoldDB" id="A0AAD5QPK7"/>
<accession>A0AAD5QPK7</accession>
<protein>
    <submittedName>
        <fullName evidence="1">Uncharacterized protein</fullName>
    </submittedName>
</protein>